<protein>
    <submittedName>
        <fullName evidence="1">Uncharacterized protein</fullName>
    </submittedName>
</protein>
<dbReference type="OrthoDB" id="49219at2759"/>
<dbReference type="Proteomes" id="UP000054423">
    <property type="component" value="Unassembled WGS sequence"/>
</dbReference>
<dbReference type="EMBL" id="KI677107">
    <property type="protein sequence ID" value="ETM03794.1"/>
    <property type="molecule type" value="Genomic_DNA"/>
</dbReference>
<name>W2M224_PHYNI</name>
<proteinExistence type="predicted"/>
<dbReference type="AlphaFoldDB" id="W2M224"/>
<organism evidence="1">
    <name type="scientific">Phytophthora nicotianae</name>
    <name type="common">Potato buckeye rot agent</name>
    <name type="synonym">Phytophthora parasitica</name>
    <dbReference type="NCBI Taxonomy" id="4792"/>
    <lineage>
        <taxon>Eukaryota</taxon>
        <taxon>Sar</taxon>
        <taxon>Stramenopiles</taxon>
        <taxon>Oomycota</taxon>
        <taxon>Peronosporomycetes</taxon>
        <taxon>Peronosporales</taxon>
        <taxon>Peronosporaceae</taxon>
        <taxon>Phytophthora</taxon>
    </lineage>
</organism>
<reference evidence="1" key="1">
    <citation type="submission" date="2013-11" db="EMBL/GenBank/DDBJ databases">
        <title>The Genome Sequence of Phytophthora parasitica CHvinca01.</title>
        <authorList>
            <consortium name="The Broad Institute Genomics Platform"/>
            <person name="Russ C."/>
            <person name="Tyler B."/>
            <person name="Panabieres F."/>
            <person name="Shan W."/>
            <person name="Tripathy S."/>
            <person name="Grunwald N."/>
            <person name="Machado M."/>
            <person name="Johnson C.S."/>
            <person name="Arredondo F."/>
            <person name="Hong C."/>
            <person name="Coffey M."/>
            <person name="Young S.K."/>
            <person name="Zeng Q."/>
            <person name="Gargeya S."/>
            <person name="Fitzgerald M."/>
            <person name="Abouelleil A."/>
            <person name="Alvarado L."/>
            <person name="Chapman S.B."/>
            <person name="Gainer-Dewar J."/>
            <person name="Goldberg J."/>
            <person name="Griggs A."/>
            <person name="Gujja S."/>
            <person name="Hansen M."/>
            <person name="Howarth C."/>
            <person name="Imamovic A."/>
            <person name="Ireland A."/>
            <person name="Larimer J."/>
            <person name="McCowan C."/>
            <person name="Murphy C."/>
            <person name="Pearson M."/>
            <person name="Poon T.W."/>
            <person name="Priest M."/>
            <person name="Roberts A."/>
            <person name="Saif S."/>
            <person name="Shea T."/>
            <person name="Sykes S."/>
            <person name="Wortman J."/>
            <person name="Nusbaum C."/>
            <person name="Birren B."/>
        </authorList>
    </citation>
    <scope>NUCLEOTIDE SEQUENCE [LARGE SCALE GENOMIC DNA]</scope>
    <source>
        <strain evidence="1">CHvinca01</strain>
    </source>
</reference>
<accession>W2M224</accession>
<gene>
    <name evidence="1" type="ORF">L917_00036</name>
</gene>
<sequence length="60" mass="7034">MDDCGVFLLFFIKRTFEHFLQDNKHLLSDITIICTAPRSARFNPSMMRKNILDQLTQSSQ</sequence>
<evidence type="ECO:0000313" key="1">
    <source>
        <dbReference type="EMBL" id="ETM03794.1"/>
    </source>
</evidence>